<evidence type="ECO:0000256" key="1">
    <source>
        <dbReference type="ARBA" id="ARBA00010233"/>
    </source>
</evidence>
<proteinExistence type="inferred from homology"/>
<evidence type="ECO:0000259" key="7">
    <source>
        <dbReference type="Pfam" id="PF17676"/>
    </source>
</evidence>
<protein>
    <submittedName>
        <fullName evidence="8">LD-carboxypeptidase</fullName>
    </submittedName>
</protein>
<evidence type="ECO:0000256" key="5">
    <source>
        <dbReference type="ARBA" id="ARBA00022825"/>
    </source>
</evidence>
<dbReference type="RefSeq" id="WP_315724090.1">
    <property type="nucleotide sequence ID" value="NZ_JAVUPU010000002.1"/>
</dbReference>
<dbReference type="Pfam" id="PF02016">
    <property type="entry name" value="Peptidase_S66"/>
    <property type="match status" value="1"/>
</dbReference>
<keyword evidence="9" id="KW-1185">Reference proteome</keyword>
<dbReference type="Proteomes" id="UP001259572">
    <property type="component" value="Unassembled WGS sequence"/>
</dbReference>
<dbReference type="CDD" id="cd07025">
    <property type="entry name" value="Peptidase_S66"/>
    <property type="match status" value="1"/>
</dbReference>
<dbReference type="InterPro" id="IPR027461">
    <property type="entry name" value="Carboxypeptidase_A_C_sf"/>
</dbReference>
<evidence type="ECO:0000313" key="8">
    <source>
        <dbReference type="EMBL" id="MDT9598230.1"/>
    </source>
</evidence>
<name>A0ABU3Q483_9SPHN</name>
<dbReference type="InterPro" id="IPR040921">
    <property type="entry name" value="Peptidase_S66C"/>
</dbReference>
<feature type="domain" description="LD-carboxypeptidase C-terminal" evidence="7">
    <location>
        <begin position="159"/>
        <end position="270"/>
    </location>
</feature>
<dbReference type="Gene3D" id="3.50.30.60">
    <property type="entry name" value="LD-carboxypeptidase A C-terminal domain-like"/>
    <property type="match status" value="1"/>
</dbReference>
<keyword evidence="4" id="KW-0378">Hydrolase</keyword>
<dbReference type="PANTHER" id="PTHR30237">
    <property type="entry name" value="MURAMOYLTETRAPEPTIDE CARBOXYPEPTIDASE"/>
    <property type="match status" value="1"/>
</dbReference>
<evidence type="ECO:0000313" key="9">
    <source>
        <dbReference type="Proteomes" id="UP001259572"/>
    </source>
</evidence>
<dbReference type="InterPro" id="IPR003507">
    <property type="entry name" value="S66_fam"/>
</dbReference>
<sequence length="271" mass="29081">MRIGVVAPSSPLSAGTADRVIAIAAASCPGVTLHFHPQCFLAHNHFAGPDEVRADAFVDYANDPEIDAIWFARGGYGACRIAETAIERLGDAARGKAYLGYSDAGFLLAGLYRAGFPRLAHGPMPQDVHRDGGDMAVLRALSWLAGCSPVGMEAAPGDGKAVAFNLTVFSQLLGTALEPDLEDHVLMLEEVSEYMYRIDRSMFHVASNFADRGLSGIRLGRCSDVLANDPDFGETEEQVVRFWCRHAGIPYLGRADIGHDADNKIVPFGSS</sequence>
<dbReference type="SUPFAM" id="SSF141986">
    <property type="entry name" value="LD-carboxypeptidase A C-terminal domain-like"/>
    <property type="match status" value="1"/>
</dbReference>
<keyword evidence="3" id="KW-0645">Protease</keyword>
<dbReference type="InterPro" id="IPR027478">
    <property type="entry name" value="LdcA_N"/>
</dbReference>
<dbReference type="EMBL" id="JAVUPU010000002">
    <property type="protein sequence ID" value="MDT9598230.1"/>
    <property type="molecule type" value="Genomic_DNA"/>
</dbReference>
<organism evidence="8 9">
    <name type="scientific">Sphingosinicella rhizophila</name>
    <dbReference type="NCBI Taxonomy" id="3050082"/>
    <lineage>
        <taxon>Bacteria</taxon>
        <taxon>Pseudomonadati</taxon>
        <taxon>Pseudomonadota</taxon>
        <taxon>Alphaproteobacteria</taxon>
        <taxon>Sphingomonadales</taxon>
        <taxon>Sphingosinicellaceae</taxon>
        <taxon>Sphingosinicella</taxon>
    </lineage>
</organism>
<dbReference type="SUPFAM" id="SSF52317">
    <property type="entry name" value="Class I glutamine amidotransferase-like"/>
    <property type="match status" value="1"/>
</dbReference>
<keyword evidence="5" id="KW-0720">Serine protease</keyword>
<accession>A0ABU3Q483</accession>
<comment type="caution">
    <text evidence="8">The sequence shown here is derived from an EMBL/GenBank/DDBJ whole genome shotgun (WGS) entry which is preliminary data.</text>
</comment>
<evidence type="ECO:0000256" key="3">
    <source>
        <dbReference type="ARBA" id="ARBA00022670"/>
    </source>
</evidence>
<keyword evidence="2" id="KW-0121">Carboxypeptidase</keyword>
<comment type="similarity">
    <text evidence="1">Belongs to the peptidase S66 family.</text>
</comment>
<dbReference type="InterPro" id="IPR029062">
    <property type="entry name" value="Class_I_gatase-like"/>
</dbReference>
<dbReference type="Pfam" id="PF17676">
    <property type="entry name" value="Peptidase_S66C"/>
    <property type="match status" value="1"/>
</dbReference>
<reference evidence="8 9" key="1">
    <citation type="submission" date="2023-05" db="EMBL/GenBank/DDBJ databases">
        <authorList>
            <person name="Guo Y."/>
        </authorList>
    </citation>
    <scope>NUCLEOTIDE SEQUENCE [LARGE SCALE GENOMIC DNA]</scope>
    <source>
        <strain evidence="8 9">GR2756</strain>
    </source>
</reference>
<dbReference type="Gene3D" id="3.40.50.10740">
    <property type="entry name" value="Class I glutamine amidotransferase-like"/>
    <property type="match status" value="1"/>
</dbReference>
<feature type="domain" description="LD-carboxypeptidase N-terminal" evidence="6">
    <location>
        <begin position="3"/>
        <end position="117"/>
    </location>
</feature>
<evidence type="ECO:0000256" key="4">
    <source>
        <dbReference type="ARBA" id="ARBA00022801"/>
    </source>
</evidence>
<gene>
    <name evidence="8" type="ORF">RQX22_04600</name>
</gene>
<dbReference type="PANTHER" id="PTHR30237:SF2">
    <property type="entry name" value="MUREIN TETRAPEPTIDE CARBOXYPEPTIDASE"/>
    <property type="match status" value="1"/>
</dbReference>
<evidence type="ECO:0000256" key="2">
    <source>
        <dbReference type="ARBA" id="ARBA00022645"/>
    </source>
</evidence>
<dbReference type="InterPro" id="IPR040449">
    <property type="entry name" value="Peptidase_S66_N"/>
</dbReference>
<evidence type="ECO:0000259" key="6">
    <source>
        <dbReference type="Pfam" id="PF02016"/>
    </source>
</evidence>